<evidence type="ECO:0000313" key="2">
    <source>
        <dbReference type="Proteomes" id="UP000184278"/>
    </source>
</evidence>
<dbReference type="STRING" id="1121131.SAMN02745229_02643"/>
<dbReference type="EMBL" id="FQXK01000022">
    <property type="protein sequence ID" value="SHI27370.1"/>
    <property type="molecule type" value="Genomic_DNA"/>
</dbReference>
<evidence type="ECO:0000313" key="1">
    <source>
        <dbReference type="EMBL" id="SHI27370.1"/>
    </source>
</evidence>
<protein>
    <recommendedName>
        <fullName evidence="3">Condensation domain-containing protein</fullName>
    </recommendedName>
</protein>
<proteinExistence type="predicted"/>
<accession>A0A1M5ZSZ3</accession>
<dbReference type="RefSeq" id="WP_073388456.1">
    <property type="nucleotide sequence ID" value="NZ_FQXK01000022.1"/>
</dbReference>
<evidence type="ECO:0008006" key="3">
    <source>
        <dbReference type="Google" id="ProtNLM"/>
    </source>
</evidence>
<dbReference type="AlphaFoldDB" id="A0A1M5ZSZ3"/>
<reference evidence="2" key="1">
    <citation type="submission" date="2016-11" db="EMBL/GenBank/DDBJ databases">
        <authorList>
            <person name="Varghese N."/>
            <person name="Submissions S."/>
        </authorList>
    </citation>
    <scope>NUCLEOTIDE SEQUENCE [LARGE SCALE GENOMIC DNA]</scope>
    <source>
        <strain evidence="2">DSM 3071</strain>
    </source>
</reference>
<keyword evidence="2" id="KW-1185">Reference proteome</keyword>
<sequence>MELSRIISGEMYFYFDGAYCGMRQELTFDEDIDGNVLKEALLKTQKVHPYLKWTIEEKDGEFFYKDTDTDTTLIEGNKDIVLGTDEFDGHLIGFLYYGNKLRMDLYHGLTDGVSSKRIMETLLYHYFSIKDGCEYKADNILIKEADEKCGYFDEPYEKEIPPFTPNDTPFAAPPEDEIFRFSEHEEADAKSYVQCIRISDKDFMSFVKENDSSPAAAFAVLMSQTIQKMYPDNKKQVKINVPINLRSVLGVDYTFRNTTGDVAIYYDPDKLFKLDIKDQCKAMRTSLKEKMARDNLLSVAKSQVDFLGMSKGYKGYDAKYDMYSSIPLPPSDSIFISYIGKLNADSYDKHITDFSLISGARDGIVFNICDCGGDFVLTSMKKGSLKGFSDAFCEHLKTYGLDARVMPEKEIKLKYVALRERLSLKGKRLYD</sequence>
<dbReference type="Proteomes" id="UP000184278">
    <property type="component" value="Unassembled WGS sequence"/>
</dbReference>
<dbReference type="OrthoDB" id="4876345at2"/>
<organism evidence="1 2">
    <name type="scientific">Butyrivibrio fibrisolvens DSM 3071</name>
    <dbReference type="NCBI Taxonomy" id="1121131"/>
    <lineage>
        <taxon>Bacteria</taxon>
        <taxon>Bacillati</taxon>
        <taxon>Bacillota</taxon>
        <taxon>Clostridia</taxon>
        <taxon>Lachnospirales</taxon>
        <taxon>Lachnospiraceae</taxon>
        <taxon>Butyrivibrio</taxon>
    </lineage>
</organism>
<dbReference type="GeneID" id="89511155"/>
<name>A0A1M5ZSZ3_BUTFI</name>
<gene>
    <name evidence="1" type="ORF">SAMN02745229_02643</name>
</gene>